<evidence type="ECO:0000259" key="11">
    <source>
        <dbReference type="Pfam" id="PF12019"/>
    </source>
</evidence>
<evidence type="ECO:0000256" key="9">
    <source>
        <dbReference type="ARBA" id="ARBA00025772"/>
    </source>
</evidence>
<sequence>MRAYKQRAFSLPELMVTLAVLILLATIAVPAMAAFIDFQRAQAYMRQFSQHLAFARVAAASSNLPVQLCPQQAGQCQNNWQQLPLQLSLLYPGSNDSKLLREIAPPAQQHKLLYNRERLTFRRDGSLNGFENGTFYYCGKAGSDWHFRLVLNQAGRNRLSHQTTACPVN</sequence>
<keyword evidence="13" id="KW-1185">Reference proteome</keyword>
<dbReference type="InterPro" id="IPR022346">
    <property type="entry name" value="T2SS_GspH"/>
</dbReference>
<evidence type="ECO:0000256" key="10">
    <source>
        <dbReference type="ARBA" id="ARBA00030775"/>
    </source>
</evidence>
<feature type="domain" description="General secretion pathway GspH" evidence="11">
    <location>
        <begin position="46"/>
        <end position="155"/>
    </location>
</feature>
<gene>
    <name evidence="12" type="ORF">MN202_15740</name>
</gene>
<proteinExistence type="inferred from homology"/>
<dbReference type="Gene3D" id="3.55.40.10">
    <property type="entry name" value="minor pseudopilin epsh domain"/>
    <property type="match status" value="1"/>
</dbReference>
<keyword evidence="3" id="KW-1003">Cell membrane</keyword>
<evidence type="ECO:0000256" key="5">
    <source>
        <dbReference type="ARBA" id="ARBA00022519"/>
    </source>
</evidence>
<comment type="subcellular location">
    <subcellularLocation>
        <location evidence="1">Cell inner membrane</location>
        <topology evidence="1">Single-pass membrane protein</topology>
    </subcellularLocation>
</comment>
<protein>
    <recommendedName>
        <fullName evidence="2">Type II secretion system protein H</fullName>
    </recommendedName>
    <alternativeName>
        <fullName evidence="10">General secretion pathway protein H</fullName>
    </alternativeName>
</protein>
<name>A0ABU8CAB0_9GAMM</name>
<dbReference type="InterPro" id="IPR045584">
    <property type="entry name" value="Pilin-like"/>
</dbReference>
<evidence type="ECO:0000256" key="4">
    <source>
        <dbReference type="ARBA" id="ARBA00022481"/>
    </source>
</evidence>
<dbReference type="Pfam" id="PF12019">
    <property type="entry name" value="GspH"/>
    <property type="match status" value="1"/>
</dbReference>
<dbReference type="EMBL" id="JALAAR010000015">
    <property type="protein sequence ID" value="MEH8018694.1"/>
    <property type="molecule type" value="Genomic_DNA"/>
</dbReference>
<evidence type="ECO:0000256" key="8">
    <source>
        <dbReference type="ARBA" id="ARBA00023136"/>
    </source>
</evidence>
<evidence type="ECO:0000256" key="7">
    <source>
        <dbReference type="ARBA" id="ARBA00022989"/>
    </source>
</evidence>
<reference evidence="12 13" key="1">
    <citation type="journal article" date="2023" name="Ecotoxicol. Environ. Saf.">
        <title>Mercury remediation potential of mercury-resistant strain Rheinheimera metallidurans sp. nov. isolated from a municipal waste dumping site.</title>
        <authorList>
            <person name="Yadav V."/>
            <person name="Manjhi A."/>
            <person name="Vadakedath N."/>
        </authorList>
    </citation>
    <scope>NUCLEOTIDE SEQUENCE [LARGE SCALE GENOMIC DNA]</scope>
    <source>
        <strain evidence="12 13">E-49</strain>
    </source>
</reference>
<accession>A0ABU8CAB0</accession>
<comment type="caution">
    <text evidence="12">The sequence shown here is derived from an EMBL/GenBank/DDBJ whole genome shotgun (WGS) entry which is preliminary data.</text>
</comment>
<organism evidence="12 13">
    <name type="scientific">Rheinheimera muenzenbergensis</name>
    <dbReference type="NCBI Taxonomy" id="1193628"/>
    <lineage>
        <taxon>Bacteria</taxon>
        <taxon>Pseudomonadati</taxon>
        <taxon>Pseudomonadota</taxon>
        <taxon>Gammaproteobacteria</taxon>
        <taxon>Chromatiales</taxon>
        <taxon>Chromatiaceae</taxon>
        <taxon>Rheinheimera</taxon>
    </lineage>
</organism>
<dbReference type="RefSeq" id="WP_335737097.1">
    <property type="nucleotide sequence ID" value="NZ_JALAAR010000015.1"/>
</dbReference>
<keyword evidence="4" id="KW-0488">Methylation</keyword>
<evidence type="ECO:0000256" key="1">
    <source>
        <dbReference type="ARBA" id="ARBA00004377"/>
    </source>
</evidence>
<evidence type="ECO:0000313" key="12">
    <source>
        <dbReference type="EMBL" id="MEH8018694.1"/>
    </source>
</evidence>
<dbReference type="InterPro" id="IPR012902">
    <property type="entry name" value="N_methyl_site"/>
</dbReference>
<evidence type="ECO:0000256" key="3">
    <source>
        <dbReference type="ARBA" id="ARBA00022475"/>
    </source>
</evidence>
<dbReference type="NCBIfam" id="TIGR02532">
    <property type="entry name" value="IV_pilin_GFxxxE"/>
    <property type="match status" value="1"/>
</dbReference>
<keyword evidence="7" id="KW-1133">Transmembrane helix</keyword>
<keyword evidence="5" id="KW-0997">Cell inner membrane</keyword>
<dbReference type="Pfam" id="PF07963">
    <property type="entry name" value="N_methyl"/>
    <property type="match status" value="1"/>
</dbReference>
<evidence type="ECO:0000256" key="2">
    <source>
        <dbReference type="ARBA" id="ARBA00021549"/>
    </source>
</evidence>
<keyword evidence="6" id="KW-0812">Transmembrane</keyword>
<comment type="similarity">
    <text evidence="9">Belongs to the GSP H family.</text>
</comment>
<dbReference type="SUPFAM" id="SSF54523">
    <property type="entry name" value="Pili subunits"/>
    <property type="match status" value="1"/>
</dbReference>
<dbReference type="Proteomes" id="UP001375382">
    <property type="component" value="Unassembled WGS sequence"/>
</dbReference>
<keyword evidence="8" id="KW-0472">Membrane</keyword>
<evidence type="ECO:0000313" key="13">
    <source>
        <dbReference type="Proteomes" id="UP001375382"/>
    </source>
</evidence>
<evidence type="ECO:0000256" key="6">
    <source>
        <dbReference type="ARBA" id="ARBA00022692"/>
    </source>
</evidence>